<dbReference type="RefSeq" id="XP_637592.1">
    <property type="nucleotide sequence ID" value="XM_632500.1"/>
</dbReference>
<sequence length="347" mass="39893">MDIYSFKNIQIVTTSKELVDIVSLKIQNNFQTDKQNSISHIRSTYMKKVKCASQFYNEKLNQIVIDFPFLENIHPFYKDILNKECDLNKYKIELDQISIVINSIIKIKNKYLKLLKYSNSLNQFKQLEIISINRINKLILNYESSLKYLEQFRKHLLNLPSINANTPTLLIIGYPLVGKSTLTNILTIANVNVETLTSNLLFVGNTNFQNNNNNNSILQVIDTQSIFDHPLVDEIEIKSINALTHLNCCILFLIDISEQCGYSIKKQVDLFLNVQLLFSDKPSLILLNKIDIKNPNHLPENDWKLLKNLEKPINSSFGGIQLIPMSNLISDSILKVKEKAYNTLNGI</sequence>
<dbReference type="EMBL" id="AAFI02000089">
    <property type="protein sequence ID" value="EAL64076.1"/>
    <property type="molecule type" value="Genomic_DNA"/>
</dbReference>
<dbReference type="GO" id="GO:0042273">
    <property type="term" value="P:ribosomal large subunit biogenesis"/>
    <property type="evidence" value="ECO:0000318"/>
    <property type="project" value="GO_Central"/>
</dbReference>
<feature type="domain" description="NOG1 N-terminal helical" evidence="3">
    <location>
        <begin position="6"/>
        <end position="162"/>
    </location>
</feature>
<keyword evidence="5" id="KW-1185">Reference proteome</keyword>
<keyword evidence="1" id="KW-0342">GTP-binding</keyword>
<dbReference type="InParanoid" id="Q54LG9"/>
<reference evidence="4 5" key="1">
    <citation type="journal article" date="2005" name="Nature">
        <title>The genome of the social amoeba Dictyostelium discoideum.</title>
        <authorList>
            <consortium name="The Dictyostelium discoideum Sequencing Consortium"/>
            <person name="Eichinger L."/>
            <person name="Pachebat J.A."/>
            <person name="Glockner G."/>
            <person name="Rajandream M.A."/>
            <person name="Sucgang R."/>
            <person name="Berriman M."/>
            <person name="Song J."/>
            <person name="Olsen R."/>
            <person name="Szafranski K."/>
            <person name="Xu Q."/>
            <person name="Tunggal B."/>
            <person name="Kummerfeld S."/>
            <person name="Madera M."/>
            <person name="Konfortov B.A."/>
            <person name="Rivero F."/>
            <person name="Bankier A.T."/>
            <person name="Lehmann R."/>
            <person name="Hamlin N."/>
            <person name="Davies R."/>
            <person name="Gaudet P."/>
            <person name="Fey P."/>
            <person name="Pilcher K."/>
            <person name="Chen G."/>
            <person name="Saunders D."/>
            <person name="Sodergren E."/>
            <person name="Davis P."/>
            <person name="Kerhornou A."/>
            <person name="Nie X."/>
            <person name="Hall N."/>
            <person name="Anjard C."/>
            <person name="Hemphill L."/>
            <person name="Bason N."/>
            <person name="Farbrother P."/>
            <person name="Desany B."/>
            <person name="Just E."/>
            <person name="Morio T."/>
            <person name="Rost R."/>
            <person name="Churcher C."/>
            <person name="Cooper J."/>
            <person name="Haydock S."/>
            <person name="van Driessche N."/>
            <person name="Cronin A."/>
            <person name="Goodhead I."/>
            <person name="Muzny D."/>
            <person name="Mourier T."/>
            <person name="Pain A."/>
            <person name="Lu M."/>
            <person name="Harper D."/>
            <person name="Lindsay R."/>
            <person name="Hauser H."/>
            <person name="James K."/>
            <person name="Quiles M."/>
            <person name="Madan Babu M."/>
            <person name="Saito T."/>
            <person name="Buchrieser C."/>
            <person name="Wardroper A."/>
            <person name="Felder M."/>
            <person name="Thangavelu M."/>
            <person name="Johnson D."/>
            <person name="Knights A."/>
            <person name="Loulseged H."/>
            <person name="Mungall K."/>
            <person name="Oliver K."/>
            <person name="Price C."/>
            <person name="Quail M.A."/>
            <person name="Urushihara H."/>
            <person name="Hernandez J."/>
            <person name="Rabbinowitsch E."/>
            <person name="Steffen D."/>
            <person name="Sanders M."/>
            <person name="Ma J."/>
            <person name="Kohara Y."/>
            <person name="Sharp S."/>
            <person name="Simmonds M."/>
            <person name="Spiegler S."/>
            <person name="Tivey A."/>
            <person name="Sugano S."/>
            <person name="White B."/>
            <person name="Walker D."/>
            <person name="Woodward J."/>
            <person name="Winckler T."/>
            <person name="Tanaka Y."/>
            <person name="Shaulsky G."/>
            <person name="Schleicher M."/>
            <person name="Weinstock G."/>
            <person name="Rosenthal A."/>
            <person name="Cox E.C."/>
            <person name="Chisholm R.L."/>
            <person name="Gibbs R."/>
            <person name="Loomis W.F."/>
            <person name="Platzer M."/>
            <person name="Kay R.R."/>
            <person name="Williams J."/>
            <person name="Dear P.H."/>
            <person name="Noegel A.A."/>
            <person name="Barrell B."/>
            <person name="Kuspa A."/>
        </authorList>
    </citation>
    <scope>NUCLEOTIDE SEQUENCE [LARGE SCALE GENOMIC DNA]</scope>
    <source>
        <strain evidence="4 5">AX4</strain>
    </source>
</reference>
<dbReference type="PANTHER" id="PTHR45759">
    <property type="entry name" value="NUCLEOLAR GTP-BINDING PROTEIN 1"/>
    <property type="match status" value="1"/>
</dbReference>
<dbReference type="eggNOG" id="KOG1490">
    <property type="taxonomic scope" value="Eukaryota"/>
</dbReference>
<dbReference type="OMA" id="GINVGQF"/>
<keyword evidence="1" id="KW-0547">Nucleotide-binding</keyword>
<dbReference type="KEGG" id="ddi:DDB_G0286641"/>
<dbReference type="SUPFAM" id="SSF52540">
    <property type="entry name" value="P-loop containing nucleoside triphosphate hydrolases"/>
    <property type="match status" value="1"/>
</dbReference>
<evidence type="ECO:0000259" key="3">
    <source>
        <dbReference type="Pfam" id="PF17835"/>
    </source>
</evidence>
<dbReference type="FunCoup" id="Q54LG9">
    <property type="interactions" value="67"/>
</dbReference>
<comment type="caution">
    <text evidence="4">The sequence shown here is derived from an EMBL/GenBank/DDBJ whole genome shotgun (WGS) entry which is preliminary data.</text>
</comment>
<dbReference type="InterPro" id="IPR010674">
    <property type="entry name" value="NOG1_Rossman_fold_dom"/>
</dbReference>
<feature type="domain" description="Nucleolar GTP-binding protein 1 Rossman-fold" evidence="2">
    <location>
        <begin position="234"/>
        <end position="291"/>
    </location>
</feature>
<dbReference type="Pfam" id="PF17835">
    <property type="entry name" value="NOG1_N"/>
    <property type="match status" value="1"/>
</dbReference>
<dbReference type="STRING" id="44689.Q54LG9"/>
<evidence type="ECO:0008006" key="6">
    <source>
        <dbReference type="Google" id="ProtNLM"/>
    </source>
</evidence>
<evidence type="ECO:0000313" key="4">
    <source>
        <dbReference type="EMBL" id="EAL64076.1"/>
    </source>
</evidence>
<name>Q54LG9_DICDI</name>
<evidence type="ECO:0000256" key="1">
    <source>
        <dbReference type="ARBA" id="ARBA00023134"/>
    </source>
</evidence>
<dbReference type="SMR" id="Q54LG9"/>
<dbReference type="Gene3D" id="1.20.120.1190">
    <property type="match status" value="1"/>
</dbReference>
<evidence type="ECO:0000259" key="2">
    <source>
        <dbReference type="Pfam" id="PF06858"/>
    </source>
</evidence>
<dbReference type="PhylomeDB" id="Q54LG9"/>
<dbReference type="Pfam" id="PF06858">
    <property type="entry name" value="NOG1"/>
    <property type="match status" value="1"/>
</dbReference>
<dbReference type="GeneID" id="8625732"/>
<dbReference type="GO" id="GO:0003924">
    <property type="term" value="F:GTPase activity"/>
    <property type="evidence" value="ECO:0000318"/>
    <property type="project" value="GO_Central"/>
</dbReference>
<evidence type="ECO:0000313" key="5">
    <source>
        <dbReference type="Proteomes" id="UP000002195"/>
    </source>
</evidence>
<dbReference type="HOGENOM" id="CLU_011784_5_2_1"/>
<proteinExistence type="predicted"/>
<dbReference type="GO" id="GO:0005730">
    <property type="term" value="C:nucleolus"/>
    <property type="evidence" value="ECO:0000318"/>
    <property type="project" value="GO_Central"/>
</dbReference>
<dbReference type="Gene3D" id="3.40.50.300">
    <property type="entry name" value="P-loop containing nucleotide triphosphate hydrolases"/>
    <property type="match status" value="1"/>
</dbReference>
<dbReference type="VEuPathDB" id="AmoebaDB:DDB_G0286641"/>
<accession>Q54LG9</accession>
<dbReference type="GO" id="GO:0005525">
    <property type="term" value="F:GTP binding"/>
    <property type="evidence" value="ECO:0007669"/>
    <property type="project" value="UniProtKB-KW"/>
</dbReference>
<organism evidence="4 5">
    <name type="scientific">Dictyostelium discoideum</name>
    <name type="common">Social amoeba</name>
    <dbReference type="NCBI Taxonomy" id="44689"/>
    <lineage>
        <taxon>Eukaryota</taxon>
        <taxon>Amoebozoa</taxon>
        <taxon>Evosea</taxon>
        <taxon>Eumycetozoa</taxon>
        <taxon>Dictyostelia</taxon>
        <taxon>Dictyosteliales</taxon>
        <taxon>Dictyosteliaceae</taxon>
        <taxon>Dictyostelium</taxon>
    </lineage>
</organism>
<dbReference type="InterPro" id="IPR041623">
    <property type="entry name" value="NOG1_N"/>
</dbReference>
<gene>
    <name evidence="4" type="ORF">DDB_G0286641</name>
</gene>
<dbReference type="PaxDb" id="44689-DDB0233586"/>
<dbReference type="dictyBase" id="DDB_G0286641"/>
<dbReference type="GO" id="GO:0003723">
    <property type="term" value="F:RNA binding"/>
    <property type="evidence" value="ECO:0000318"/>
    <property type="project" value="GO_Central"/>
</dbReference>
<dbReference type="AlphaFoldDB" id="Q54LG9"/>
<protein>
    <recommendedName>
        <fullName evidence="6">Nucleolar GTP-binding protein 1</fullName>
    </recommendedName>
</protein>
<dbReference type="Proteomes" id="UP000002195">
    <property type="component" value="Unassembled WGS sequence"/>
</dbReference>
<dbReference type="InterPro" id="IPR027417">
    <property type="entry name" value="P-loop_NTPase"/>
</dbReference>